<dbReference type="SUPFAM" id="SSF51126">
    <property type="entry name" value="Pectin lyase-like"/>
    <property type="match status" value="1"/>
</dbReference>
<protein>
    <submittedName>
        <fullName evidence="2">Uncharacterized protein</fullName>
    </submittedName>
</protein>
<dbReference type="PANTHER" id="PTHR36453:SF1">
    <property type="entry name" value="RIGHT HANDED BETA HELIX DOMAIN-CONTAINING PROTEIN"/>
    <property type="match status" value="1"/>
</dbReference>
<dbReference type="AlphaFoldDB" id="A0A6C2UJZ3"/>
<evidence type="ECO:0000313" key="3">
    <source>
        <dbReference type="Proteomes" id="UP000346198"/>
    </source>
</evidence>
<reference evidence="2 3" key="1">
    <citation type="submission" date="2019-04" db="EMBL/GenBank/DDBJ databases">
        <authorList>
            <person name="Van Vliet M D."/>
        </authorList>
    </citation>
    <scope>NUCLEOTIDE SEQUENCE [LARGE SCALE GENOMIC DNA]</scope>
    <source>
        <strain evidence="2 3">F21</strain>
    </source>
</reference>
<gene>
    <name evidence="2" type="ORF">SCARR_01790</name>
</gene>
<sequence length="278" mass="31032">MDADFYVSPKGSDQWSGTLAAPDAQGTDGPFATLERVRDAVRVLKKQKMEDIVVLVREGMYRLEKTVMFGLEDSGVGESTVTYAAYPGENPVFSSGKEIKGWKRVSGKLPGLPQEAQGKIWEAKVSDRFLTLYDNDGMLPRAQSERFAALKGSKSNLLRFPEGKLKDWPNVADVEIMVRPTRDWTMNVLPLASVDEKKGIARTSINATYAISKLGVWLENVLEELDEPGEWVLNTKEQMVYLWPRGKTPVVAPTLFELIRVEGSIDKEGPKDIPVRNL</sequence>
<organism evidence="2 3">
    <name type="scientific">Pontiella sulfatireligans</name>
    <dbReference type="NCBI Taxonomy" id="2750658"/>
    <lineage>
        <taxon>Bacteria</taxon>
        <taxon>Pseudomonadati</taxon>
        <taxon>Kiritimatiellota</taxon>
        <taxon>Kiritimatiellia</taxon>
        <taxon>Kiritimatiellales</taxon>
        <taxon>Pontiellaceae</taxon>
        <taxon>Pontiella</taxon>
    </lineage>
</organism>
<accession>A0A6C2UJZ3</accession>
<dbReference type="InterPro" id="IPR011050">
    <property type="entry name" value="Pectin_lyase_fold/virulence"/>
</dbReference>
<dbReference type="EMBL" id="CAAHFH010000001">
    <property type="protein sequence ID" value="VGO19731.1"/>
    <property type="molecule type" value="Genomic_DNA"/>
</dbReference>
<name>A0A6C2UJZ3_9BACT</name>
<dbReference type="Gene3D" id="2.160.20.10">
    <property type="entry name" value="Single-stranded right-handed beta-helix, Pectin lyase-like"/>
    <property type="match status" value="1"/>
</dbReference>
<feature type="region of interest" description="Disordered" evidence="1">
    <location>
        <begin position="1"/>
        <end position="26"/>
    </location>
</feature>
<evidence type="ECO:0000313" key="2">
    <source>
        <dbReference type="EMBL" id="VGO19731.1"/>
    </source>
</evidence>
<dbReference type="Proteomes" id="UP000346198">
    <property type="component" value="Unassembled WGS sequence"/>
</dbReference>
<dbReference type="PANTHER" id="PTHR36453">
    <property type="entry name" value="SECRETED PROTEIN-RELATED"/>
    <property type="match status" value="1"/>
</dbReference>
<dbReference type="InterPro" id="IPR012334">
    <property type="entry name" value="Pectin_lyas_fold"/>
</dbReference>
<keyword evidence="3" id="KW-1185">Reference proteome</keyword>
<evidence type="ECO:0000256" key="1">
    <source>
        <dbReference type="SAM" id="MobiDB-lite"/>
    </source>
</evidence>
<proteinExistence type="predicted"/>